<dbReference type="PANTHER" id="PTHR10000">
    <property type="entry name" value="PHOSPHOSERINE PHOSPHATASE"/>
    <property type="match status" value="1"/>
</dbReference>
<dbReference type="GO" id="GO:0016791">
    <property type="term" value="F:phosphatase activity"/>
    <property type="evidence" value="ECO:0007669"/>
    <property type="project" value="TreeGrafter"/>
</dbReference>
<evidence type="ECO:0000313" key="1">
    <source>
        <dbReference type="EMBL" id="TCG10720.1"/>
    </source>
</evidence>
<dbReference type="EMBL" id="PSZP01000024">
    <property type="protein sequence ID" value="TCG10720.1"/>
    <property type="molecule type" value="Genomic_DNA"/>
</dbReference>
<keyword evidence="2" id="KW-1185">Reference proteome</keyword>
<evidence type="ECO:0000313" key="2">
    <source>
        <dbReference type="Proteomes" id="UP000291072"/>
    </source>
</evidence>
<dbReference type="Gene3D" id="3.30.1240.10">
    <property type="match status" value="1"/>
</dbReference>
<dbReference type="InterPro" id="IPR023214">
    <property type="entry name" value="HAD_sf"/>
</dbReference>
<name>A0A4R0XQT0_9MOLU</name>
<dbReference type="NCBIfam" id="TIGR00099">
    <property type="entry name" value="Cof-subfamily"/>
    <property type="match status" value="1"/>
</dbReference>
<gene>
    <name evidence="1" type="ORF">C4B25_03190</name>
</gene>
<dbReference type="InterPro" id="IPR006379">
    <property type="entry name" value="HAD-SF_hydro_IIB"/>
</dbReference>
<dbReference type="AlphaFoldDB" id="A0A4R0XQT0"/>
<dbReference type="GO" id="GO:0005829">
    <property type="term" value="C:cytosol"/>
    <property type="evidence" value="ECO:0007669"/>
    <property type="project" value="TreeGrafter"/>
</dbReference>
<sequence length="343" mass="38537">MVLLCLMLLKEQKQLLMKLSDITALIQLPLNLEKLLNLNQNKRCLFFITFYWIARNTLIIYLHKKEGRIMKIKAFAFDMDGTLAIPEGYEAHPETIKALREAQEQGYKIIFATGRPLCFAMPTAKEIGGISYIVSNNGTNIYEVETGKNLSDSHLNAELYKEVIKKAKETKSYISVSTVNDVYREYYHPTDKDPKWLNDFRFEGIDQPVEWFEQIINEERISQVSLKNTGEVIEELAKELREKFGKENAIHVSNSIFLDVNPNGVSKLTGIETAANKMGIDISEVMAFGDSGNDLKMLEGVGYGVCMGNGSDEAKAAADEVIGANDTDAIAKKVREVMATQSK</sequence>
<dbReference type="PROSITE" id="PS01229">
    <property type="entry name" value="COF_2"/>
    <property type="match status" value="1"/>
</dbReference>
<dbReference type="SFLD" id="SFLDG01140">
    <property type="entry name" value="C2.B:_Phosphomannomutase_and_P"/>
    <property type="match status" value="1"/>
</dbReference>
<dbReference type="PANTHER" id="PTHR10000:SF8">
    <property type="entry name" value="HAD SUPERFAMILY HYDROLASE-LIKE, TYPE 3"/>
    <property type="match status" value="1"/>
</dbReference>
<dbReference type="CDD" id="cd07516">
    <property type="entry name" value="HAD_Pase"/>
    <property type="match status" value="1"/>
</dbReference>
<reference evidence="1 2" key="1">
    <citation type="submission" date="2018-02" db="EMBL/GenBank/DDBJ databases">
        <title>Mycoplasma marinum and Mycoplasma todarodis sp. nov., moderately halophilic and psychrotolerant mycoplasmas isolated from cephalopods.</title>
        <authorList>
            <person name="Viver T."/>
        </authorList>
    </citation>
    <scope>NUCLEOTIDE SEQUENCE [LARGE SCALE GENOMIC DNA]</scope>
    <source>
        <strain evidence="1 2">5H</strain>
    </source>
</reference>
<protein>
    <recommendedName>
        <fullName evidence="3">Cof-type HAD-IIB family hydrolase</fullName>
    </recommendedName>
</protein>
<accession>A0A4R0XQT0</accession>
<dbReference type="InterPro" id="IPR000150">
    <property type="entry name" value="Cof"/>
</dbReference>
<evidence type="ECO:0008006" key="3">
    <source>
        <dbReference type="Google" id="ProtNLM"/>
    </source>
</evidence>
<organism evidence="1 2">
    <name type="scientific">Mycoplasma todarodis</name>
    <dbReference type="NCBI Taxonomy" id="1937191"/>
    <lineage>
        <taxon>Bacteria</taxon>
        <taxon>Bacillati</taxon>
        <taxon>Mycoplasmatota</taxon>
        <taxon>Mollicutes</taxon>
        <taxon>Mycoplasmataceae</taxon>
        <taxon>Mycoplasma</taxon>
    </lineage>
</organism>
<dbReference type="SUPFAM" id="SSF56784">
    <property type="entry name" value="HAD-like"/>
    <property type="match status" value="1"/>
</dbReference>
<dbReference type="GO" id="GO:0000287">
    <property type="term" value="F:magnesium ion binding"/>
    <property type="evidence" value="ECO:0007669"/>
    <property type="project" value="TreeGrafter"/>
</dbReference>
<dbReference type="Proteomes" id="UP000291072">
    <property type="component" value="Unassembled WGS sequence"/>
</dbReference>
<dbReference type="NCBIfam" id="TIGR01484">
    <property type="entry name" value="HAD-SF-IIB"/>
    <property type="match status" value="1"/>
</dbReference>
<proteinExistence type="predicted"/>
<dbReference type="InterPro" id="IPR036412">
    <property type="entry name" value="HAD-like_sf"/>
</dbReference>
<dbReference type="Gene3D" id="3.40.50.1000">
    <property type="entry name" value="HAD superfamily/HAD-like"/>
    <property type="match status" value="1"/>
</dbReference>
<dbReference type="SFLD" id="SFLDS00003">
    <property type="entry name" value="Haloacid_Dehalogenase"/>
    <property type="match status" value="1"/>
</dbReference>
<dbReference type="Pfam" id="PF08282">
    <property type="entry name" value="Hydrolase_3"/>
    <property type="match status" value="1"/>
</dbReference>
<comment type="caution">
    <text evidence="1">The sequence shown here is derived from an EMBL/GenBank/DDBJ whole genome shotgun (WGS) entry which is preliminary data.</text>
</comment>